<dbReference type="GO" id="GO:0016787">
    <property type="term" value="F:hydrolase activity"/>
    <property type="evidence" value="ECO:0007669"/>
    <property type="project" value="UniProtKB-KW"/>
</dbReference>
<accession>A0ABV3JNX1</accession>
<dbReference type="PANTHER" id="PTHR43798">
    <property type="entry name" value="MONOACYLGLYCEROL LIPASE"/>
    <property type="match status" value="1"/>
</dbReference>
<organism evidence="2 3">
    <name type="scientific">Streptomyces werraensis</name>
    <dbReference type="NCBI Taxonomy" id="68284"/>
    <lineage>
        <taxon>Bacteria</taxon>
        <taxon>Bacillati</taxon>
        <taxon>Actinomycetota</taxon>
        <taxon>Actinomycetes</taxon>
        <taxon>Kitasatosporales</taxon>
        <taxon>Streptomycetaceae</taxon>
        <taxon>Streptomyces</taxon>
    </lineage>
</organism>
<sequence length="283" mass="30151">MSQAVVERRSVLVDGVPVSYLSAGEGPTVLMLHGTYWSRVWLPVLADTAAAGLRPVAVDLPGCGRSGGELTLETAAVPNLAEWVTRFLTALGVDGHVNVAGHDIGGAIAQHLLVARPGGIEVRALALVNSVTYDSWPVPTVARYRDPAVVAATSAQDLVTARRQSITTGLARPATDEELADYLSPWADPRVARSWMALAGAAHGDYTQKLIPALRESAVPKLLVWGEDDPFQRIAYAERFTAEIPQSRLVRVPKAGHIPMENDPATVAQALAGFFRDQTPAAV</sequence>
<dbReference type="Pfam" id="PF12697">
    <property type="entry name" value="Abhydrolase_6"/>
    <property type="match status" value="1"/>
</dbReference>
<dbReference type="Proteomes" id="UP001552527">
    <property type="component" value="Unassembled WGS sequence"/>
</dbReference>
<dbReference type="PANTHER" id="PTHR43798:SF33">
    <property type="entry name" value="HYDROLASE, PUTATIVE (AFU_ORTHOLOGUE AFUA_2G14860)-RELATED"/>
    <property type="match status" value="1"/>
</dbReference>
<evidence type="ECO:0000313" key="3">
    <source>
        <dbReference type="Proteomes" id="UP001552527"/>
    </source>
</evidence>
<keyword evidence="3" id="KW-1185">Reference proteome</keyword>
<dbReference type="SUPFAM" id="SSF53474">
    <property type="entry name" value="alpha/beta-Hydrolases"/>
    <property type="match status" value="1"/>
</dbReference>
<dbReference type="RefSeq" id="WP_364027283.1">
    <property type="nucleotide sequence ID" value="NZ_JBFATD010000028.1"/>
</dbReference>
<feature type="domain" description="AB hydrolase-1" evidence="1">
    <location>
        <begin position="29"/>
        <end position="270"/>
    </location>
</feature>
<protein>
    <submittedName>
        <fullName evidence="2">Alpha/beta hydrolase</fullName>
    </submittedName>
</protein>
<dbReference type="PRINTS" id="PR00111">
    <property type="entry name" value="ABHYDROLASE"/>
</dbReference>
<dbReference type="Gene3D" id="3.40.50.1820">
    <property type="entry name" value="alpha/beta hydrolase"/>
    <property type="match status" value="1"/>
</dbReference>
<proteinExistence type="predicted"/>
<evidence type="ECO:0000313" key="2">
    <source>
        <dbReference type="EMBL" id="MEV5249823.1"/>
    </source>
</evidence>
<keyword evidence="2" id="KW-0378">Hydrolase</keyword>
<dbReference type="InterPro" id="IPR029058">
    <property type="entry name" value="AB_hydrolase_fold"/>
</dbReference>
<gene>
    <name evidence="2" type="ORF">AB0K95_31865</name>
</gene>
<dbReference type="EMBL" id="JBFATE010000022">
    <property type="protein sequence ID" value="MEV5249823.1"/>
    <property type="molecule type" value="Genomic_DNA"/>
</dbReference>
<dbReference type="InterPro" id="IPR000073">
    <property type="entry name" value="AB_hydrolase_1"/>
</dbReference>
<reference evidence="2 3" key="1">
    <citation type="submission" date="2024-06" db="EMBL/GenBank/DDBJ databases">
        <title>The Natural Products Discovery Center: Release of the First 8490 Sequenced Strains for Exploring Actinobacteria Biosynthetic Diversity.</title>
        <authorList>
            <person name="Kalkreuter E."/>
            <person name="Kautsar S.A."/>
            <person name="Yang D."/>
            <person name="Bader C.D."/>
            <person name="Teijaro C.N."/>
            <person name="Fluegel L."/>
            <person name="Davis C.M."/>
            <person name="Simpson J.R."/>
            <person name="Lauterbach L."/>
            <person name="Steele A.D."/>
            <person name="Gui C."/>
            <person name="Meng S."/>
            <person name="Li G."/>
            <person name="Viehrig K."/>
            <person name="Ye F."/>
            <person name="Su P."/>
            <person name="Kiefer A.F."/>
            <person name="Nichols A."/>
            <person name="Cepeda A.J."/>
            <person name="Yan W."/>
            <person name="Fan B."/>
            <person name="Jiang Y."/>
            <person name="Adhikari A."/>
            <person name="Zheng C.-J."/>
            <person name="Schuster L."/>
            <person name="Cowan T.M."/>
            <person name="Smanski M.J."/>
            <person name="Chevrette M.G."/>
            <person name="De Carvalho L.P.S."/>
            <person name="Shen B."/>
        </authorList>
    </citation>
    <scope>NUCLEOTIDE SEQUENCE [LARGE SCALE GENOMIC DNA]</scope>
    <source>
        <strain evidence="2 3">NPDC052768</strain>
    </source>
</reference>
<name>A0ABV3JNX1_9ACTN</name>
<comment type="caution">
    <text evidence="2">The sequence shown here is derived from an EMBL/GenBank/DDBJ whole genome shotgun (WGS) entry which is preliminary data.</text>
</comment>
<dbReference type="InterPro" id="IPR050266">
    <property type="entry name" value="AB_hydrolase_sf"/>
</dbReference>
<evidence type="ECO:0000259" key="1">
    <source>
        <dbReference type="Pfam" id="PF12697"/>
    </source>
</evidence>